<reference evidence="1" key="1">
    <citation type="submission" date="2021-02" db="EMBL/GenBank/DDBJ databases">
        <authorList>
            <person name="Nowell W R."/>
        </authorList>
    </citation>
    <scope>NUCLEOTIDE SEQUENCE</scope>
</reference>
<name>A0A8S3JP81_9BILA</name>
<proteinExistence type="predicted"/>
<protein>
    <recommendedName>
        <fullName evidence="3">GRAM domain-containing protein</fullName>
    </recommendedName>
</protein>
<sequence length="103" mass="11963">MSIHYVLFSCCYLIETVQIQIEVLEKVYRETRRVAPMPKPLLPRFVTIPELFEHEESIALRSYLLPDGRDEFFIGHNSLLPAEGALIMTNYRLIFKGRPVNPA</sequence>
<dbReference type="Proteomes" id="UP000676336">
    <property type="component" value="Unassembled WGS sequence"/>
</dbReference>
<comment type="caution">
    <text evidence="1">The sequence shown here is derived from an EMBL/GenBank/DDBJ whole genome shotgun (WGS) entry which is preliminary data.</text>
</comment>
<evidence type="ECO:0000313" key="1">
    <source>
        <dbReference type="EMBL" id="CAF5220556.1"/>
    </source>
</evidence>
<gene>
    <name evidence="1" type="ORF">SMN809_LOCUS81949</name>
</gene>
<evidence type="ECO:0000313" key="2">
    <source>
        <dbReference type="Proteomes" id="UP000676336"/>
    </source>
</evidence>
<accession>A0A8S3JP81</accession>
<organism evidence="1 2">
    <name type="scientific">Rotaria magnacalcarata</name>
    <dbReference type="NCBI Taxonomy" id="392030"/>
    <lineage>
        <taxon>Eukaryota</taxon>
        <taxon>Metazoa</taxon>
        <taxon>Spiralia</taxon>
        <taxon>Gnathifera</taxon>
        <taxon>Rotifera</taxon>
        <taxon>Eurotatoria</taxon>
        <taxon>Bdelloidea</taxon>
        <taxon>Philodinida</taxon>
        <taxon>Philodinidae</taxon>
        <taxon>Rotaria</taxon>
    </lineage>
</organism>
<evidence type="ECO:0008006" key="3">
    <source>
        <dbReference type="Google" id="ProtNLM"/>
    </source>
</evidence>
<dbReference type="AlphaFoldDB" id="A0A8S3JP81"/>
<dbReference type="EMBL" id="CAJOBI010349978">
    <property type="protein sequence ID" value="CAF5220556.1"/>
    <property type="molecule type" value="Genomic_DNA"/>
</dbReference>
<feature type="non-terminal residue" evidence="1">
    <location>
        <position position="103"/>
    </location>
</feature>